<evidence type="ECO:0000313" key="3">
    <source>
        <dbReference type="Proteomes" id="UP001069802"/>
    </source>
</evidence>
<organism evidence="2 3">
    <name type="scientific">Kiloniella laminariae</name>
    <dbReference type="NCBI Taxonomy" id="454162"/>
    <lineage>
        <taxon>Bacteria</taxon>
        <taxon>Pseudomonadati</taxon>
        <taxon>Pseudomonadota</taxon>
        <taxon>Alphaproteobacteria</taxon>
        <taxon>Rhodospirillales</taxon>
        <taxon>Kiloniellaceae</taxon>
        <taxon>Kiloniella</taxon>
    </lineage>
</organism>
<keyword evidence="1" id="KW-0732">Signal</keyword>
<reference evidence="2" key="1">
    <citation type="submission" date="2022-12" db="EMBL/GenBank/DDBJ databases">
        <title>Bacterial isolates from different developmental stages of Nematostella vectensis.</title>
        <authorList>
            <person name="Fraune S."/>
        </authorList>
    </citation>
    <scope>NUCLEOTIDE SEQUENCE</scope>
    <source>
        <strain evidence="2">G21630-S1</strain>
    </source>
</reference>
<accession>A0ABT4LG62</accession>
<dbReference type="Proteomes" id="UP001069802">
    <property type="component" value="Unassembled WGS sequence"/>
</dbReference>
<name>A0ABT4LG62_9PROT</name>
<proteinExistence type="predicted"/>
<protein>
    <recommendedName>
        <fullName evidence="4">Lipoprotein</fullName>
    </recommendedName>
</protein>
<dbReference type="EMBL" id="JAPWGY010000002">
    <property type="protein sequence ID" value="MCZ4280091.1"/>
    <property type="molecule type" value="Genomic_DNA"/>
</dbReference>
<gene>
    <name evidence="2" type="ORF">O4H49_04850</name>
</gene>
<sequence>MKSSRSLIPKLRCVSLFVFFALGACVATTQPQSDRIFASEPELVSAGAFLLPENEIVGAISGNTLYGKYLSNPEQARAEAPEAGLPETDLPGNDLPGKDLRWVEYISSDGRVAYYDFVQLTQGNWQVKNDLVCFSYQTLVPQPDNCFLVYALGDRYYFVSTRSQTRGQVVTVVLGRKNGNAEGLKLK</sequence>
<evidence type="ECO:0000313" key="2">
    <source>
        <dbReference type="EMBL" id="MCZ4280091.1"/>
    </source>
</evidence>
<dbReference type="RefSeq" id="WP_269422303.1">
    <property type="nucleotide sequence ID" value="NZ_JAPWGY010000002.1"/>
</dbReference>
<evidence type="ECO:0008006" key="4">
    <source>
        <dbReference type="Google" id="ProtNLM"/>
    </source>
</evidence>
<feature type="chain" id="PRO_5047412197" description="Lipoprotein" evidence="1">
    <location>
        <begin position="27"/>
        <end position="187"/>
    </location>
</feature>
<comment type="caution">
    <text evidence="2">The sequence shown here is derived from an EMBL/GenBank/DDBJ whole genome shotgun (WGS) entry which is preliminary data.</text>
</comment>
<evidence type="ECO:0000256" key="1">
    <source>
        <dbReference type="SAM" id="SignalP"/>
    </source>
</evidence>
<keyword evidence="3" id="KW-1185">Reference proteome</keyword>
<feature type="signal peptide" evidence="1">
    <location>
        <begin position="1"/>
        <end position="26"/>
    </location>
</feature>
<dbReference type="PROSITE" id="PS51257">
    <property type="entry name" value="PROKAR_LIPOPROTEIN"/>
    <property type="match status" value="1"/>
</dbReference>